<sequence length="70" mass="8131">MNMNILKQLREKKGITQEEMAIKLGYKGKSGYCHLENGNVRMTSDIARKIKDILQLTDKEMVKIFFDPKV</sequence>
<dbReference type="EMBL" id="LEKT01000050">
    <property type="protein sequence ID" value="KMO85702.1"/>
    <property type="molecule type" value="Genomic_DNA"/>
</dbReference>
<dbReference type="SUPFAM" id="SSF47413">
    <property type="entry name" value="lambda repressor-like DNA-binding domains"/>
    <property type="match status" value="1"/>
</dbReference>
<gene>
    <name evidence="2" type="ORF">AB840_12215</name>
</gene>
<dbReference type="InParanoid" id="A0A0J6WV78"/>
<reference evidence="2 3" key="1">
    <citation type="submission" date="2015-06" db="EMBL/GenBank/DDBJ databases">
        <title>Draft genome sequence of beer spoilage bacterium Megasphaera cerevisiae type strain 20462.</title>
        <authorList>
            <person name="Kutumbaka K."/>
            <person name="Pasmowitz J."/>
            <person name="Mategko J."/>
            <person name="Reyes D."/>
            <person name="Friedrich A."/>
            <person name="Han S."/>
            <person name="Martens-Habbena W."/>
            <person name="Neal-McKinney J."/>
            <person name="Janagama H.K."/>
            <person name="Nadala C."/>
            <person name="Samadpour M."/>
        </authorList>
    </citation>
    <scope>NUCLEOTIDE SEQUENCE [LARGE SCALE GENOMIC DNA]</scope>
    <source>
        <strain evidence="2 3">DSM 20462</strain>
    </source>
</reference>
<evidence type="ECO:0000313" key="3">
    <source>
        <dbReference type="Proteomes" id="UP000036503"/>
    </source>
</evidence>
<proteinExistence type="predicted"/>
<dbReference type="Pfam" id="PF13560">
    <property type="entry name" value="HTH_31"/>
    <property type="match status" value="1"/>
</dbReference>
<dbReference type="Proteomes" id="UP000036503">
    <property type="component" value="Unassembled WGS sequence"/>
</dbReference>
<keyword evidence="3" id="KW-1185">Reference proteome</keyword>
<feature type="domain" description="HTH cro/C1-type" evidence="1">
    <location>
        <begin position="6"/>
        <end position="61"/>
    </location>
</feature>
<accession>A0A0J6WV78</accession>
<name>A0A0J6WV78_9FIRM</name>
<evidence type="ECO:0000259" key="1">
    <source>
        <dbReference type="PROSITE" id="PS50943"/>
    </source>
</evidence>
<protein>
    <recommendedName>
        <fullName evidence="1">HTH cro/C1-type domain-containing protein</fullName>
    </recommendedName>
</protein>
<comment type="caution">
    <text evidence="2">The sequence shown here is derived from an EMBL/GenBank/DDBJ whole genome shotgun (WGS) entry which is preliminary data.</text>
</comment>
<dbReference type="PROSITE" id="PS50943">
    <property type="entry name" value="HTH_CROC1"/>
    <property type="match status" value="1"/>
</dbReference>
<evidence type="ECO:0000313" key="2">
    <source>
        <dbReference type="EMBL" id="KMO85702.1"/>
    </source>
</evidence>
<dbReference type="InterPro" id="IPR001387">
    <property type="entry name" value="Cro/C1-type_HTH"/>
</dbReference>
<dbReference type="SMART" id="SM00530">
    <property type="entry name" value="HTH_XRE"/>
    <property type="match status" value="1"/>
</dbReference>
<organism evidence="2 3">
    <name type="scientific">Megasphaera cerevisiae DSM 20462</name>
    <dbReference type="NCBI Taxonomy" id="1122219"/>
    <lineage>
        <taxon>Bacteria</taxon>
        <taxon>Bacillati</taxon>
        <taxon>Bacillota</taxon>
        <taxon>Negativicutes</taxon>
        <taxon>Veillonellales</taxon>
        <taxon>Veillonellaceae</taxon>
        <taxon>Megasphaera</taxon>
    </lineage>
</organism>
<dbReference type="Gene3D" id="1.10.260.40">
    <property type="entry name" value="lambda repressor-like DNA-binding domains"/>
    <property type="match status" value="1"/>
</dbReference>
<dbReference type="OrthoDB" id="48775at2"/>
<dbReference type="InterPro" id="IPR010982">
    <property type="entry name" value="Lambda_DNA-bd_dom_sf"/>
</dbReference>
<dbReference type="GO" id="GO:0003677">
    <property type="term" value="F:DNA binding"/>
    <property type="evidence" value="ECO:0007669"/>
    <property type="project" value="InterPro"/>
</dbReference>
<dbReference type="AlphaFoldDB" id="A0A0J6WV78"/>
<dbReference type="CDD" id="cd00093">
    <property type="entry name" value="HTH_XRE"/>
    <property type="match status" value="1"/>
</dbReference>
<dbReference type="PATRIC" id="fig|1122219.3.peg.2420"/>